<dbReference type="EMBL" id="JAEUBF010001277">
    <property type="protein sequence ID" value="KAH3671457.1"/>
    <property type="molecule type" value="Genomic_DNA"/>
</dbReference>
<evidence type="ECO:0000313" key="3">
    <source>
        <dbReference type="Proteomes" id="UP000769528"/>
    </source>
</evidence>
<keyword evidence="1" id="KW-0812">Transmembrane</keyword>
<reference evidence="2" key="1">
    <citation type="journal article" date="2021" name="Open Biol.">
        <title>Shared evolutionary footprints suggest mitochondrial oxidative damage underlies multiple complex I losses in fungi.</title>
        <authorList>
            <person name="Schikora-Tamarit M.A."/>
            <person name="Marcet-Houben M."/>
            <person name="Nosek J."/>
            <person name="Gabaldon T."/>
        </authorList>
    </citation>
    <scope>NUCLEOTIDE SEQUENCE</scope>
    <source>
        <strain evidence="2">CBS6341</strain>
    </source>
</reference>
<keyword evidence="1" id="KW-0472">Membrane</keyword>
<accession>A0A9P8PHN9</accession>
<reference evidence="2" key="2">
    <citation type="submission" date="2021-01" db="EMBL/GenBank/DDBJ databases">
        <authorList>
            <person name="Schikora-Tamarit M.A."/>
        </authorList>
    </citation>
    <scope>NUCLEOTIDE SEQUENCE</scope>
    <source>
        <strain evidence="2">CBS6341</strain>
    </source>
</reference>
<protein>
    <submittedName>
        <fullName evidence="2">Uncharacterized protein</fullName>
    </submittedName>
</protein>
<feature type="transmembrane region" description="Helical" evidence="1">
    <location>
        <begin position="31"/>
        <end position="56"/>
    </location>
</feature>
<name>A0A9P8PHN9_9ASCO</name>
<dbReference type="Proteomes" id="UP000769528">
    <property type="component" value="Unassembled WGS sequence"/>
</dbReference>
<dbReference type="AlphaFoldDB" id="A0A9P8PHN9"/>
<proteinExistence type="predicted"/>
<evidence type="ECO:0000256" key="1">
    <source>
        <dbReference type="SAM" id="Phobius"/>
    </source>
</evidence>
<keyword evidence="1" id="KW-1133">Transmembrane helix</keyword>
<keyword evidence="3" id="KW-1185">Reference proteome</keyword>
<comment type="caution">
    <text evidence="2">The sequence shown here is derived from an EMBL/GenBank/DDBJ whole genome shotgun (WGS) entry which is preliminary data.</text>
</comment>
<gene>
    <name evidence="2" type="ORF">WICMUC_004589</name>
</gene>
<sequence length="105" mass="11909">MKLQGPLEVLSQEEYHTISQDVTTFLRVVSIISLVVNSFGTFFTCISTYILGIGLFRVANRIVRDEENESASVFELSPSVYFEASHVDALRSSQLCEQIQLEFIR</sequence>
<evidence type="ECO:0000313" key="2">
    <source>
        <dbReference type="EMBL" id="KAH3671457.1"/>
    </source>
</evidence>
<organism evidence="2 3">
    <name type="scientific">Wickerhamomyces mucosus</name>
    <dbReference type="NCBI Taxonomy" id="1378264"/>
    <lineage>
        <taxon>Eukaryota</taxon>
        <taxon>Fungi</taxon>
        <taxon>Dikarya</taxon>
        <taxon>Ascomycota</taxon>
        <taxon>Saccharomycotina</taxon>
        <taxon>Saccharomycetes</taxon>
        <taxon>Phaffomycetales</taxon>
        <taxon>Wickerhamomycetaceae</taxon>
        <taxon>Wickerhamomyces</taxon>
    </lineage>
</organism>